<feature type="non-terminal residue" evidence="2">
    <location>
        <position position="85"/>
    </location>
</feature>
<gene>
    <name evidence="2" type="ORF">PMAYCL1PPCAC_32924</name>
</gene>
<sequence>KSNPKNEQCAKDLMKDGIGSLPSDLQNQLLKPLVNSLAKKLTKDLMDDMNNCQESRNSQNQCSSTSNVDPIEKPTSEQGKKMFEN</sequence>
<evidence type="ECO:0000313" key="3">
    <source>
        <dbReference type="Proteomes" id="UP001328107"/>
    </source>
</evidence>
<protein>
    <submittedName>
        <fullName evidence="2">Uncharacterized protein</fullName>
    </submittedName>
</protein>
<proteinExistence type="predicted"/>
<feature type="region of interest" description="Disordered" evidence="1">
    <location>
        <begin position="48"/>
        <end position="85"/>
    </location>
</feature>
<dbReference type="Proteomes" id="UP001328107">
    <property type="component" value="Unassembled WGS sequence"/>
</dbReference>
<feature type="compositionally biased region" description="Basic and acidic residues" evidence="1">
    <location>
        <begin position="70"/>
        <end position="85"/>
    </location>
</feature>
<accession>A0AAN5IFC7</accession>
<comment type="caution">
    <text evidence="2">The sequence shown here is derived from an EMBL/GenBank/DDBJ whole genome shotgun (WGS) entry which is preliminary data.</text>
</comment>
<feature type="non-terminal residue" evidence="2">
    <location>
        <position position="1"/>
    </location>
</feature>
<evidence type="ECO:0000313" key="2">
    <source>
        <dbReference type="EMBL" id="GMR62729.1"/>
    </source>
</evidence>
<evidence type="ECO:0000256" key="1">
    <source>
        <dbReference type="SAM" id="MobiDB-lite"/>
    </source>
</evidence>
<name>A0AAN5IFC7_9BILA</name>
<organism evidence="2 3">
    <name type="scientific">Pristionchus mayeri</name>
    <dbReference type="NCBI Taxonomy" id="1317129"/>
    <lineage>
        <taxon>Eukaryota</taxon>
        <taxon>Metazoa</taxon>
        <taxon>Ecdysozoa</taxon>
        <taxon>Nematoda</taxon>
        <taxon>Chromadorea</taxon>
        <taxon>Rhabditida</taxon>
        <taxon>Rhabditina</taxon>
        <taxon>Diplogasteromorpha</taxon>
        <taxon>Diplogasteroidea</taxon>
        <taxon>Neodiplogasteridae</taxon>
        <taxon>Pristionchus</taxon>
    </lineage>
</organism>
<feature type="compositionally biased region" description="Polar residues" evidence="1">
    <location>
        <begin position="50"/>
        <end position="68"/>
    </location>
</feature>
<reference evidence="3" key="1">
    <citation type="submission" date="2022-10" db="EMBL/GenBank/DDBJ databases">
        <title>Genome assembly of Pristionchus species.</title>
        <authorList>
            <person name="Yoshida K."/>
            <person name="Sommer R.J."/>
        </authorList>
    </citation>
    <scope>NUCLEOTIDE SEQUENCE [LARGE SCALE GENOMIC DNA]</scope>
    <source>
        <strain evidence="3">RS5460</strain>
    </source>
</reference>
<dbReference type="AlphaFoldDB" id="A0AAN5IFC7"/>
<keyword evidence="3" id="KW-1185">Reference proteome</keyword>
<dbReference type="EMBL" id="BTRK01000006">
    <property type="protein sequence ID" value="GMR62729.1"/>
    <property type="molecule type" value="Genomic_DNA"/>
</dbReference>